<keyword evidence="2" id="KW-0119">Carbohydrate metabolism</keyword>
<dbReference type="InterPro" id="IPR006148">
    <property type="entry name" value="Glc/Gal-6P_isomerase"/>
</dbReference>
<proteinExistence type="predicted"/>
<dbReference type="Gene3D" id="3.40.50.1360">
    <property type="match status" value="1"/>
</dbReference>
<dbReference type="Proteomes" id="UP000182744">
    <property type="component" value="Unassembled WGS sequence"/>
</dbReference>
<dbReference type="PANTHER" id="PTHR11280">
    <property type="entry name" value="GLUCOSAMINE-6-PHOSPHATE ISOMERASE"/>
    <property type="match status" value="1"/>
</dbReference>
<dbReference type="InterPro" id="IPR037171">
    <property type="entry name" value="NagB/RpiA_transferase-like"/>
</dbReference>
<feature type="domain" description="Glucosamine/galactosamine-6-phosphate isomerase" evidence="3">
    <location>
        <begin position="13"/>
        <end position="227"/>
    </location>
</feature>
<dbReference type="Proteomes" id="UP001273799">
    <property type="component" value="Unassembled WGS sequence"/>
</dbReference>
<dbReference type="CDD" id="cd01399">
    <property type="entry name" value="GlcN6P_deaminase"/>
    <property type="match status" value="1"/>
</dbReference>
<dbReference type="EMBL" id="JAWNFU010000001">
    <property type="protein sequence ID" value="MDY5152773.1"/>
    <property type="molecule type" value="Genomic_DNA"/>
</dbReference>
<keyword evidence="6" id="KW-1185">Reference proteome</keyword>
<reference evidence="4" key="3">
    <citation type="submission" date="2023-10" db="EMBL/GenBank/DDBJ databases">
        <title>Whole Genome based description of the genera Actinobaculum and Actinotignum reveals a complex phylogenetic relationship within the species included in the genus Actinotignum.</title>
        <authorList>
            <person name="Jensen C.S."/>
            <person name="Dargis R."/>
            <person name="Kemp M."/>
            <person name="Christensen J.J."/>
        </authorList>
    </citation>
    <scope>NUCLEOTIDE SEQUENCE</scope>
    <source>
        <strain evidence="4">Actinobaculum_suis_CCUG19206T</strain>
    </source>
</reference>
<reference evidence="5" key="2">
    <citation type="submission" date="2016-10" db="EMBL/GenBank/DDBJ databases">
        <authorList>
            <person name="de Groot N.N."/>
        </authorList>
    </citation>
    <scope>NUCLEOTIDE SEQUENCE [LARGE SCALE GENOMIC DNA]</scope>
    <source>
        <strain evidence="5">DSM 20639</strain>
    </source>
</reference>
<evidence type="ECO:0000259" key="3">
    <source>
        <dbReference type="Pfam" id="PF01182"/>
    </source>
</evidence>
<dbReference type="GO" id="GO:0004342">
    <property type="term" value="F:glucosamine-6-phosphate deaminase activity"/>
    <property type="evidence" value="ECO:0007669"/>
    <property type="project" value="InterPro"/>
</dbReference>
<dbReference type="RefSeq" id="WP_074662717.1">
    <property type="nucleotide sequence ID" value="NZ_FNAU01000009.1"/>
</dbReference>
<dbReference type="GO" id="GO:0006043">
    <property type="term" value="P:glucosamine catabolic process"/>
    <property type="evidence" value="ECO:0007669"/>
    <property type="project" value="TreeGrafter"/>
</dbReference>
<dbReference type="EMBL" id="FNAU01000009">
    <property type="protein sequence ID" value="SDE44148.1"/>
    <property type="molecule type" value="Genomic_DNA"/>
</dbReference>
<evidence type="ECO:0000256" key="2">
    <source>
        <dbReference type="ARBA" id="ARBA00023277"/>
    </source>
</evidence>
<reference evidence="6" key="1">
    <citation type="submission" date="2016-10" db="EMBL/GenBank/DDBJ databases">
        <authorList>
            <person name="Varghese N."/>
        </authorList>
    </citation>
    <scope>NUCLEOTIDE SEQUENCE [LARGE SCALE GENOMIC DNA]</scope>
    <source>
        <strain evidence="6">DSM 20639</strain>
    </source>
</reference>
<dbReference type="PROSITE" id="PS01161">
    <property type="entry name" value="GLC_GALNAC_ISOMERASE"/>
    <property type="match status" value="1"/>
</dbReference>
<dbReference type="InterPro" id="IPR004547">
    <property type="entry name" value="Glucosamine6P_isomerase"/>
</dbReference>
<dbReference type="InterPro" id="IPR018321">
    <property type="entry name" value="Glucosamine6P_isomerase_CS"/>
</dbReference>
<sequence length="261" mass="27743">MKIGIFESEPAASRAAADLIIEHFAAHPGATLGVATGSSPLGIYQVLREAHAEGRFTLADSQAFALDEYVGIAPDHPECYRNVLRAQLVGEDKTGLREENLHTPDGQDPDPQAAAARYDASIAEAGGVDLQILGIGADGHIAFNEPGSSLVSRTHHEALAQQTIADNARFFGGNLDLVPTSALTQGLGTIMEARKIVLTAFGEGKKEAVTQLVEGAISARWPCTILQLHPDVTVLTDAAAAADLELTELYQARWEMRQKLG</sequence>
<dbReference type="GO" id="GO:0006046">
    <property type="term" value="P:N-acetylglucosamine catabolic process"/>
    <property type="evidence" value="ECO:0007669"/>
    <property type="project" value="TreeGrafter"/>
</dbReference>
<organism evidence="5 6">
    <name type="scientific">Actinobaculum suis</name>
    <dbReference type="NCBI Taxonomy" id="1657"/>
    <lineage>
        <taxon>Bacteria</taxon>
        <taxon>Bacillati</taxon>
        <taxon>Actinomycetota</taxon>
        <taxon>Actinomycetes</taxon>
        <taxon>Actinomycetales</taxon>
        <taxon>Actinomycetaceae</taxon>
        <taxon>Actinobaculum</taxon>
    </lineage>
</organism>
<dbReference type="GO" id="GO:0042802">
    <property type="term" value="F:identical protein binding"/>
    <property type="evidence" value="ECO:0007669"/>
    <property type="project" value="TreeGrafter"/>
</dbReference>
<dbReference type="AlphaFoldDB" id="A0A1G7CXW9"/>
<keyword evidence="1" id="KW-0378">Hydrolase</keyword>
<accession>A0A1G7CXW9</accession>
<name>A0A1G7CXW9_9ACTO</name>
<dbReference type="GO" id="GO:0005975">
    <property type="term" value="P:carbohydrate metabolic process"/>
    <property type="evidence" value="ECO:0007669"/>
    <property type="project" value="InterPro"/>
</dbReference>
<gene>
    <name evidence="4" type="ORF">R6G71_01730</name>
    <name evidence="5" type="ORF">SAMN05421878_10923</name>
</gene>
<evidence type="ECO:0000313" key="6">
    <source>
        <dbReference type="Proteomes" id="UP000182744"/>
    </source>
</evidence>
<protein>
    <submittedName>
        <fullName evidence="5">Glucosamine-6-phosphate deaminase</fullName>
    </submittedName>
</protein>
<dbReference type="Pfam" id="PF01182">
    <property type="entry name" value="Glucosamine_iso"/>
    <property type="match status" value="1"/>
</dbReference>
<evidence type="ECO:0000313" key="5">
    <source>
        <dbReference type="EMBL" id="SDE44148.1"/>
    </source>
</evidence>
<dbReference type="GO" id="GO:0019262">
    <property type="term" value="P:N-acetylneuraminate catabolic process"/>
    <property type="evidence" value="ECO:0007669"/>
    <property type="project" value="TreeGrafter"/>
</dbReference>
<dbReference type="GO" id="GO:0005737">
    <property type="term" value="C:cytoplasm"/>
    <property type="evidence" value="ECO:0007669"/>
    <property type="project" value="TreeGrafter"/>
</dbReference>
<evidence type="ECO:0000313" key="4">
    <source>
        <dbReference type="EMBL" id="MDY5152773.1"/>
    </source>
</evidence>
<dbReference type="PANTHER" id="PTHR11280:SF5">
    <property type="entry name" value="GLUCOSAMINE-6-PHOSPHATE ISOMERASE"/>
    <property type="match status" value="1"/>
</dbReference>
<evidence type="ECO:0000256" key="1">
    <source>
        <dbReference type="ARBA" id="ARBA00022801"/>
    </source>
</evidence>
<dbReference type="SUPFAM" id="SSF100950">
    <property type="entry name" value="NagB/RpiA/CoA transferase-like"/>
    <property type="match status" value="1"/>
</dbReference>